<dbReference type="Pfam" id="PF00440">
    <property type="entry name" value="TetR_N"/>
    <property type="match status" value="1"/>
</dbReference>
<feature type="DNA-binding region" description="H-T-H motif" evidence="4">
    <location>
        <begin position="31"/>
        <end position="50"/>
    </location>
</feature>
<organism evidence="6 7">
    <name type="scientific">Streptomyces prasinopilosus</name>
    <dbReference type="NCBI Taxonomy" id="67344"/>
    <lineage>
        <taxon>Bacteria</taxon>
        <taxon>Bacillati</taxon>
        <taxon>Actinomycetota</taxon>
        <taxon>Actinomycetes</taxon>
        <taxon>Kitasatosporales</taxon>
        <taxon>Streptomycetaceae</taxon>
        <taxon>Streptomyces</taxon>
    </lineage>
</organism>
<keyword evidence="3" id="KW-0804">Transcription</keyword>
<proteinExistence type="predicted"/>
<evidence type="ECO:0000313" key="7">
    <source>
        <dbReference type="Proteomes" id="UP000182100"/>
    </source>
</evidence>
<evidence type="ECO:0000259" key="5">
    <source>
        <dbReference type="PROSITE" id="PS50977"/>
    </source>
</evidence>
<evidence type="ECO:0000256" key="1">
    <source>
        <dbReference type="ARBA" id="ARBA00023015"/>
    </source>
</evidence>
<sequence length="210" mass="22661">MAKQERSEHTQGKLIVAAAEQFALRGFLKATLGDVSREAGVTKGALFFHFATKDDLAAAVQRRGRDILETMIADMSGSEESCLQIVVDALHALSRMLRSDPFVRAGVRIARERTAESPVPVDFYALWLGTLGEVLERARKNGELAADVADASARALVTTVVCGVETLAWMGVSEDEGDKWLGCLLELVLPSIASADGLRRVRIPGLRGTP</sequence>
<keyword evidence="7" id="KW-1185">Reference proteome</keyword>
<dbReference type="PANTHER" id="PTHR30055">
    <property type="entry name" value="HTH-TYPE TRANSCRIPTIONAL REGULATOR RUTR"/>
    <property type="match status" value="1"/>
</dbReference>
<dbReference type="InterPro" id="IPR050109">
    <property type="entry name" value="HTH-type_TetR-like_transc_reg"/>
</dbReference>
<reference evidence="7" key="1">
    <citation type="submission" date="2016-10" db="EMBL/GenBank/DDBJ databases">
        <authorList>
            <person name="Varghese N."/>
            <person name="Submissions S."/>
        </authorList>
    </citation>
    <scope>NUCLEOTIDE SEQUENCE [LARGE SCALE GENOMIC DNA]</scope>
    <source>
        <strain evidence="7">CGMCC 4.3504</strain>
    </source>
</reference>
<dbReference type="SUPFAM" id="SSF46689">
    <property type="entry name" value="Homeodomain-like"/>
    <property type="match status" value="1"/>
</dbReference>
<evidence type="ECO:0000256" key="3">
    <source>
        <dbReference type="ARBA" id="ARBA00023163"/>
    </source>
</evidence>
<evidence type="ECO:0000313" key="6">
    <source>
        <dbReference type="EMBL" id="SDC40338.1"/>
    </source>
</evidence>
<dbReference type="InterPro" id="IPR036271">
    <property type="entry name" value="Tet_transcr_reg_TetR-rel_C_sf"/>
</dbReference>
<dbReference type="EMBL" id="FMZK01000002">
    <property type="protein sequence ID" value="SDC40338.1"/>
    <property type="molecule type" value="Genomic_DNA"/>
</dbReference>
<accession>A0A1G6LB01</accession>
<dbReference type="Gene3D" id="1.10.357.10">
    <property type="entry name" value="Tetracycline Repressor, domain 2"/>
    <property type="match status" value="1"/>
</dbReference>
<dbReference type="GO" id="GO:0000976">
    <property type="term" value="F:transcription cis-regulatory region binding"/>
    <property type="evidence" value="ECO:0007669"/>
    <property type="project" value="TreeGrafter"/>
</dbReference>
<evidence type="ECO:0000256" key="2">
    <source>
        <dbReference type="ARBA" id="ARBA00023125"/>
    </source>
</evidence>
<dbReference type="Proteomes" id="UP000182100">
    <property type="component" value="Unassembled WGS sequence"/>
</dbReference>
<dbReference type="AlphaFoldDB" id="A0A1G6LB01"/>
<dbReference type="InterPro" id="IPR023772">
    <property type="entry name" value="DNA-bd_HTH_TetR-type_CS"/>
</dbReference>
<dbReference type="SUPFAM" id="SSF48498">
    <property type="entry name" value="Tetracyclin repressor-like, C-terminal domain"/>
    <property type="match status" value="1"/>
</dbReference>
<dbReference type="PANTHER" id="PTHR30055:SF234">
    <property type="entry name" value="HTH-TYPE TRANSCRIPTIONAL REGULATOR BETI"/>
    <property type="match status" value="1"/>
</dbReference>
<dbReference type="RefSeq" id="WP_055574999.1">
    <property type="nucleotide sequence ID" value="NZ_FMZK01000002.1"/>
</dbReference>
<evidence type="ECO:0000256" key="4">
    <source>
        <dbReference type="PROSITE-ProRule" id="PRU00335"/>
    </source>
</evidence>
<feature type="domain" description="HTH tetR-type" evidence="5">
    <location>
        <begin position="8"/>
        <end position="68"/>
    </location>
</feature>
<keyword evidence="2 4" id="KW-0238">DNA-binding</keyword>
<dbReference type="PROSITE" id="PS50977">
    <property type="entry name" value="HTH_TETR_2"/>
    <property type="match status" value="1"/>
</dbReference>
<dbReference type="PROSITE" id="PS01081">
    <property type="entry name" value="HTH_TETR_1"/>
    <property type="match status" value="1"/>
</dbReference>
<dbReference type="InterPro" id="IPR047923">
    <property type="entry name" value="ArpA-like"/>
</dbReference>
<dbReference type="NCBIfam" id="NF041196">
    <property type="entry name" value="ScbR_bind_reg"/>
    <property type="match status" value="1"/>
</dbReference>
<dbReference type="InterPro" id="IPR009057">
    <property type="entry name" value="Homeodomain-like_sf"/>
</dbReference>
<dbReference type="GO" id="GO:0003700">
    <property type="term" value="F:DNA-binding transcription factor activity"/>
    <property type="evidence" value="ECO:0007669"/>
    <property type="project" value="TreeGrafter"/>
</dbReference>
<dbReference type="InterPro" id="IPR001647">
    <property type="entry name" value="HTH_TetR"/>
</dbReference>
<dbReference type="PRINTS" id="PR00455">
    <property type="entry name" value="HTHTETR"/>
</dbReference>
<keyword evidence="1" id="KW-0805">Transcription regulation</keyword>
<protein>
    <submittedName>
        <fullName evidence="6">Transcriptional regulator, TetR family</fullName>
    </submittedName>
</protein>
<name>A0A1G6LB01_9ACTN</name>
<gene>
    <name evidence="6" type="ORF">SAMN05216505_10237</name>
</gene>